<protein>
    <submittedName>
        <fullName evidence="2">Uncharacterized protein</fullName>
    </submittedName>
</protein>
<organism evidence="2 3">
    <name type="scientific">Brassica cretica</name>
    <name type="common">Mustard</name>
    <dbReference type="NCBI Taxonomy" id="69181"/>
    <lineage>
        <taxon>Eukaryota</taxon>
        <taxon>Viridiplantae</taxon>
        <taxon>Streptophyta</taxon>
        <taxon>Embryophyta</taxon>
        <taxon>Tracheophyta</taxon>
        <taxon>Spermatophyta</taxon>
        <taxon>Magnoliopsida</taxon>
        <taxon>eudicotyledons</taxon>
        <taxon>Gunneridae</taxon>
        <taxon>Pentapetalae</taxon>
        <taxon>rosids</taxon>
        <taxon>malvids</taxon>
        <taxon>Brassicales</taxon>
        <taxon>Brassicaceae</taxon>
        <taxon>Brassiceae</taxon>
        <taxon>Brassica</taxon>
    </lineage>
</organism>
<accession>A0A8S9L3Z3</accession>
<dbReference type="Proteomes" id="UP000712281">
    <property type="component" value="Unassembled WGS sequence"/>
</dbReference>
<evidence type="ECO:0000313" key="3">
    <source>
        <dbReference type="Proteomes" id="UP000712281"/>
    </source>
</evidence>
<dbReference type="EMBL" id="QGKW02000717">
    <property type="protein sequence ID" value="KAF2600313.1"/>
    <property type="molecule type" value="Genomic_DNA"/>
</dbReference>
<gene>
    <name evidence="2" type="ORF">F2Q68_00008849</name>
    <name evidence="1" type="ORF">F2Q70_00015936</name>
</gene>
<sequence>MMTMGVYVVVLISLDSVNLHGDQLGMLGIASGLSENLYGGQRLLNRKRARKADRDQAHGVNVLYWHLSEKENDLYLEVKALTSLSLPCTVSLSPSLSPLSLLLAGTVWWWWLQPIGGGGQISQLSCFLVPDLFRSPLPCLLFPDPDPDLG</sequence>
<reference evidence="2" key="1">
    <citation type="submission" date="2019-12" db="EMBL/GenBank/DDBJ databases">
        <title>Genome sequencing and annotation of Brassica cretica.</title>
        <authorList>
            <person name="Studholme D.J."/>
            <person name="Sarris P.F."/>
        </authorList>
    </citation>
    <scope>NUCLEOTIDE SEQUENCE</scope>
    <source>
        <strain evidence="2">PFS-001/15</strain>
        <strain evidence="1">PFS-102/07</strain>
        <tissue evidence="2">Leaf</tissue>
    </source>
</reference>
<evidence type="ECO:0000313" key="1">
    <source>
        <dbReference type="EMBL" id="KAF2564025.1"/>
    </source>
</evidence>
<dbReference type="EMBL" id="QGKY02001250">
    <property type="protein sequence ID" value="KAF2564025.1"/>
    <property type="molecule type" value="Genomic_DNA"/>
</dbReference>
<name>A0A8S9L3Z3_BRACR</name>
<comment type="caution">
    <text evidence="2">The sequence shown here is derived from an EMBL/GenBank/DDBJ whole genome shotgun (WGS) entry which is preliminary data.</text>
</comment>
<proteinExistence type="predicted"/>
<dbReference type="AlphaFoldDB" id="A0A8S9L3Z3"/>
<evidence type="ECO:0000313" key="2">
    <source>
        <dbReference type="EMBL" id="KAF2600313.1"/>
    </source>
</evidence>